<protein>
    <recommendedName>
        <fullName evidence="3">Beta-lactamase</fullName>
    </recommendedName>
</protein>
<reference evidence="1 2" key="1">
    <citation type="submission" date="2018-06" db="EMBL/GenBank/DDBJ databases">
        <title>Freshwater and sediment microbial communities from various areas in North America, analyzing microbe dynamics in response to fracking.</title>
        <authorList>
            <person name="Lamendella R."/>
        </authorList>
    </citation>
    <scope>NUCLEOTIDE SEQUENCE [LARGE SCALE GENOMIC DNA]</scope>
    <source>
        <strain evidence="1 2">14_TX</strain>
    </source>
</reference>
<dbReference type="Gene3D" id="3.40.710.10">
    <property type="entry name" value="DD-peptidase/beta-lactamase superfamily"/>
    <property type="match status" value="1"/>
</dbReference>
<dbReference type="SUPFAM" id="SSF56601">
    <property type="entry name" value="beta-lactamase/transpeptidase-like"/>
    <property type="match status" value="1"/>
</dbReference>
<proteinExistence type="predicted"/>
<keyword evidence="2" id="KW-1185">Reference proteome</keyword>
<gene>
    <name evidence="1" type="ORF">DFO70_109133</name>
</gene>
<dbReference type="Proteomes" id="UP000252731">
    <property type="component" value="Unassembled WGS sequence"/>
</dbReference>
<evidence type="ECO:0000313" key="1">
    <source>
        <dbReference type="EMBL" id="RBP90626.1"/>
    </source>
</evidence>
<comment type="caution">
    <text evidence="1">The sequence shown here is derived from an EMBL/GenBank/DDBJ whole genome shotgun (WGS) entry which is preliminary data.</text>
</comment>
<evidence type="ECO:0008006" key="3">
    <source>
        <dbReference type="Google" id="ProtNLM"/>
    </source>
</evidence>
<sequence>MDRSFAEWCTAKQMHRPPGGYGYGCFINGEQRIARHSGDINGFTNELLKNFKEDLTIVILSTMNITPADKICEDLSCII</sequence>
<accession>A0A366JS49</accession>
<dbReference type="RefSeq" id="WP_113883977.1">
    <property type="nucleotide sequence ID" value="NZ_QNSF01000009.1"/>
</dbReference>
<organism evidence="1 2">
    <name type="scientific">Cytobacillus firmus</name>
    <name type="common">Bacillus firmus</name>
    <dbReference type="NCBI Taxonomy" id="1399"/>
    <lineage>
        <taxon>Bacteria</taxon>
        <taxon>Bacillati</taxon>
        <taxon>Bacillota</taxon>
        <taxon>Bacilli</taxon>
        <taxon>Bacillales</taxon>
        <taxon>Bacillaceae</taxon>
        <taxon>Cytobacillus</taxon>
    </lineage>
</organism>
<dbReference type="OrthoDB" id="9803467at2"/>
<dbReference type="EMBL" id="QNSF01000009">
    <property type="protein sequence ID" value="RBP90626.1"/>
    <property type="molecule type" value="Genomic_DNA"/>
</dbReference>
<dbReference type="InterPro" id="IPR012338">
    <property type="entry name" value="Beta-lactam/transpept-like"/>
</dbReference>
<evidence type="ECO:0000313" key="2">
    <source>
        <dbReference type="Proteomes" id="UP000252731"/>
    </source>
</evidence>
<dbReference type="AlphaFoldDB" id="A0A366JS49"/>
<name>A0A366JS49_CYTFI</name>